<dbReference type="InterPro" id="IPR024735">
    <property type="entry name" value="TcpC"/>
</dbReference>
<dbReference type="EMBL" id="CP078145">
    <property type="protein sequence ID" value="QXN95601.1"/>
    <property type="molecule type" value="Genomic_DNA"/>
</dbReference>
<evidence type="ECO:0000256" key="1">
    <source>
        <dbReference type="SAM" id="MobiDB-lite"/>
    </source>
</evidence>
<gene>
    <name evidence="2" type="ORF">KV110_17285</name>
</gene>
<organism evidence="2 3">
    <name type="scientific">Nocardia iowensis</name>
    <dbReference type="NCBI Taxonomy" id="204891"/>
    <lineage>
        <taxon>Bacteria</taxon>
        <taxon>Bacillati</taxon>
        <taxon>Actinomycetota</taxon>
        <taxon>Actinomycetes</taxon>
        <taxon>Mycobacteriales</taxon>
        <taxon>Nocardiaceae</taxon>
        <taxon>Nocardia</taxon>
    </lineage>
</organism>
<dbReference type="Pfam" id="PF12642">
    <property type="entry name" value="TpcC"/>
    <property type="match status" value="1"/>
</dbReference>
<reference evidence="2 3" key="1">
    <citation type="submission" date="2021-07" db="EMBL/GenBank/DDBJ databases">
        <title>Whole Genome Sequence of Nocardia Iowensis.</title>
        <authorList>
            <person name="Lamm A."/>
            <person name="Collins-Fairclough A.M."/>
            <person name="Bunk B."/>
            <person name="Sproer C."/>
        </authorList>
    </citation>
    <scope>NUCLEOTIDE SEQUENCE [LARGE SCALE GENOMIC DNA]</scope>
    <source>
        <strain evidence="2 3">NRRL 5646</strain>
    </source>
</reference>
<protein>
    <submittedName>
        <fullName evidence="2">Conjugal transfer protein</fullName>
    </submittedName>
</protein>
<evidence type="ECO:0000313" key="3">
    <source>
        <dbReference type="Proteomes" id="UP000694257"/>
    </source>
</evidence>
<dbReference type="Proteomes" id="UP000694257">
    <property type="component" value="Chromosome"/>
</dbReference>
<evidence type="ECO:0000313" key="2">
    <source>
        <dbReference type="EMBL" id="QXN95601.1"/>
    </source>
</evidence>
<name>A0ABX8S2K2_NOCIO</name>
<proteinExistence type="predicted"/>
<accession>A0ABX8S2K2</accession>
<feature type="compositionally biased region" description="Low complexity" evidence="1">
    <location>
        <begin position="292"/>
        <end position="307"/>
    </location>
</feature>
<sequence length="316" mass="32246">MAARRRRDNVIVAALAVLAVLGGGNAIVGAFSGDPPVDTDQPMAQMIGRAELAGAYAADFVVTYLSASAGQQDRIIEYVAAGQQITLPASGRQVSDPSVVHVWRAMSNGGFEIWSVTVSVRVGKNGAQAADTKQFYRVAVSVAGGRLRALSLPAVVEPPGRGSDLALAYSAPCATESPLAEVASGFLTALLTGSGDISRYTTVNAGIAALRPAPFGALSAVSVSADDTGCGAATSEARVLATVTPKIEGATASPLAYPLTMVRTAGHWQVQTMEPVPALADPITVLAEHGQPSRAVAPSTSVSRSSSAQIPPPTQK</sequence>
<keyword evidence="3" id="KW-1185">Reference proteome</keyword>
<feature type="region of interest" description="Disordered" evidence="1">
    <location>
        <begin position="290"/>
        <end position="316"/>
    </location>
</feature>